<keyword evidence="2" id="KW-1185">Reference proteome</keyword>
<dbReference type="OrthoDB" id="528003at2759"/>
<dbReference type="Proteomes" id="UP000232323">
    <property type="component" value="Unassembled WGS sequence"/>
</dbReference>
<dbReference type="InterPro" id="IPR016755">
    <property type="entry name" value="UCP019302"/>
</dbReference>
<protein>
    <submittedName>
        <fullName evidence="1">Uncharacterized protein</fullName>
    </submittedName>
</protein>
<evidence type="ECO:0000313" key="2">
    <source>
        <dbReference type="Proteomes" id="UP000232323"/>
    </source>
</evidence>
<comment type="caution">
    <text evidence="1">The sequence shown here is derived from an EMBL/GenBank/DDBJ whole genome shotgun (WGS) entry which is preliminary data.</text>
</comment>
<dbReference type="EMBL" id="BEGY01000224">
    <property type="protein sequence ID" value="GAX86075.1"/>
    <property type="molecule type" value="Genomic_DNA"/>
</dbReference>
<name>A0A250XSP2_9CHLO</name>
<evidence type="ECO:0000313" key="1">
    <source>
        <dbReference type="EMBL" id="GAX86075.1"/>
    </source>
</evidence>
<proteinExistence type="predicted"/>
<organism evidence="1 2">
    <name type="scientific">Chlamydomonas eustigma</name>
    <dbReference type="NCBI Taxonomy" id="1157962"/>
    <lineage>
        <taxon>Eukaryota</taxon>
        <taxon>Viridiplantae</taxon>
        <taxon>Chlorophyta</taxon>
        <taxon>core chlorophytes</taxon>
        <taxon>Chlorophyceae</taxon>
        <taxon>CS clade</taxon>
        <taxon>Chlamydomonadales</taxon>
        <taxon>Chlamydomonadaceae</taxon>
        <taxon>Chlamydomonas</taxon>
    </lineage>
</organism>
<accession>A0A250XSP2</accession>
<dbReference type="AlphaFoldDB" id="A0A250XSP2"/>
<gene>
    <name evidence="1" type="ORF">CEUSTIGMA_g13489.t1</name>
</gene>
<reference evidence="1 2" key="1">
    <citation type="submission" date="2017-08" db="EMBL/GenBank/DDBJ databases">
        <title>Acidophilic green algal genome provides insights into adaptation to an acidic environment.</title>
        <authorList>
            <person name="Hirooka S."/>
            <person name="Hirose Y."/>
            <person name="Kanesaki Y."/>
            <person name="Higuchi S."/>
            <person name="Fujiwara T."/>
            <person name="Onuma R."/>
            <person name="Era A."/>
            <person name="Ohbayashi R."/>
            <person name="Uzuka A."/>
            <person name="Nozaki H."/>
            <person name="Yoshikawa H."/>
            <person name="Miyagishima S.Y."/>
        </authorList>
    </citation>
    <scope>NUCLEOTIDE SEQUENCE [LARGE SCALE GENOMIC DNA]</scope>
    <source>
        <strain evidence="1 2">NIES-2499</strain>
    </source>
</reference>
<sequence length="165" mass="19266">MQNTCNADRRASMFGTSSSSKTTPLYSRANRRLCMKFYVPSYSRSNLKARAEKREYYDYKDMPPLPLTISRIYVPELSYTVVDKSSEPNRMASLAIFYDIFQDSQYNSRINRRSAITALCMYDKEDVEAAQRSPGDYPNIDLLQRVYNQGLDLEFVVEEMKIRKK</sequence>
<dbReference type="Pfam" id="PF10084">
    <property type="entry name" value="DUF2322"/>
    <property type="match status" value="1"/>
</dbReference>